<sequence length="74" mass="7756">MTPTSFHLARSAITQASAVGLSQANASTTVMATVDSNTCRVVVGVERGAAVLRALNSHLSDTRGRTNPLREDCL</sequence>
<dbReference type="AlphaFoldDB" id="A0A428RYS0"/>
<gene>
    <name evidence="1" type="ORF">CEP51_004988</name>
</gene>
<keyword evidence="2" id="KW-1185">Reference proteome</keyword>
<evidence type="ECO:0000313" key="2">
    <source>
        <dbReference type="Proteomes" id="UP000287972"/>
    </source>
</evidence>
<name>A0A428RYS0_9HYPO</name>
<evidence type="ECO:0000313" key="1">
    <source>
        <dbReference type="EMBL" id="RSL82709.1"/>
    </source>
</evidence>
<proteinExistence type="predicted"/>
<dbReference type="Proteomes" id="UP000287972">
    <property type="component" value="Unassembled WGS sequence"/>
</dbReference>
<comment type="caution">
    <text evidence="1">The sequence shown here is derived from an EMBL/GenBank/DDBJ whole genome shotgun (WGS) entry which is preliminary data.</text>
</comment>
<organism evidence="1 2">
    <name type="scientific">Fusarium floridanum</name>
    <dbReference type="NCBI Taxonomy" id="1325733"/>
    <lineage>
        <taxon>Eukaryota</taxon>
        <taxon>Fungi</taxon>
        <taxon>Dikarya</taxon>
        <taxon>Ascomycota</taxon>
        <taxon>Pezizomycotina</taxon>
        <taxon>Sordariomycetes</taxon>
        <taxon>Hypocreomycetidae</taxon>
        <taxon>Hypocreales</taxon>
        <taxon>Nectriaceae</taxon>
        <taxon>Fusarium</taxon>
        <taxon>Fusarium solani species complex</taxon>
    </lineage>
</organism>
<reference evidence="1 2" key="1">
    <citation type="submission" date="2017-06" db="EMBL/GenBank/DDBJ databases">
        <title>Comparative genomic analysis of Ambrosia Fusariam Clade fungi.</title>
        <authorList>
            <person name="Stajich J.E."/>
            <person name="Carrillo J."/>
            <person name="Kijimoto T."/>
            <person name="Eskalen A."/>
            <person name="O'Donnell K."/>
            <person name="Kasson M."/>
        </authorList>
    </citation>
    <scope>NUCLEOTIDE SEQUENCE [LARGE SCALE GENOMIC DNA]</scope>
    <source>
        <strain evidence="1 2">NRRL62606</strain>
    </source>
</reference>
<accession>A0A428RYS0</accession>
<protein>
    <submittedName>
        <fullName evidence="1">Uncharacterized protein</fullName>
    </submittedName>
</protein>
<dbReference type="EMBL" id="NKCL01000096">
    <property type="protein sequence ID" value="RSL82709.1"/>
    <property type="molecule type" value="Genomic_DNA"/>
</dbReference>